<reference evidence="1" key="1">
    <citation type="submission" date="2016-10" db="EMBL/GenBank/DDBJ databases">
        <title>Sequence of Gallionella enrichment culture.</title>
        <authorList>
            <person name="Poehlein A."/>
            <person name="Muehling M."/>
            <person name="Daniel R."/>
        </authorList>
    </citation>
    <scope>NUCLEOTIDE SEQUENCE</scope>
</reference>
<evidence type="ECO:0000313" key="1">
    <source>
        <dbReference type="EMBL" id="OIQ81589.1"/>
    </source>
</evidence>
<dbReference type="AlphaFoldDB" id="A0A1J5R0A1"/>
<gene>
    <name evidence="1" type="ORF">GALL_366420</name>
</gene>
<comment type="caution">
    <text evidence="1">The sequence shown here is derived from an EMBL/GenBank/DDBJ whole genome shotgun (WGS) entry which is preliminary data.</text>
</comment>
<dbReference type="EMBL" id="MLJW01000905">
    <property type="protein sequence ID" value="OIQ81589.1"/>
    <property type="molecule type" value="Genomic_DNA"/>
</dbReference>
<accession>A0A1J5R0A1</accession>
<sequence length="32" mass="3461">MLDLSVQAQENSPLIATATDFQFALQEVAPVL</sequence>
<organism evidence="1">
    <name type="scientific">mine drainage metagenome</name>
    <dbReference type="NCBI Taxonomy" id="410659"/>
    <lineage>
        <taxon>unclassified sequences</taxon>
        <taxon>metagenomes</taxon>
        <taxon>ecological metagenomes</taxon>
    </lineage>
</organism>
<proteinExistence type="predicted"/>
<name>A0A1J5R0A1_9ZZZZ</name>
<protein>
    <submittedName>
        <fullName evidence="1">Uncharacterized protein</fullName>
    </submittedName>
</protein>